<comment type="caution">
    <text evidence="1">The sequence shown here is derived from an EMBL/GenBank/DDBJ whole genome shotgun (WGS) entry which is preliminary data.</text>
</comment>
<organism evidence="1 2">
    <name type="scientific">Eretmocerus hayati</name>
    <dbReference type="NCBI Taxonomy" id="131215"/>
    <lineage>
        <taxon>Eukaryota</taxon>
        <taxon>Metazoa</taxon>
        <taxon>Ecdysozoa</taxon>
        <taxon>Arthropoda</taxon>
        <taxon>Hexapoda</taxon>
        <taxon>Insecta</taxon>
        <taxon>Pterygota</taxon>
        <taxon>Neoptera</taxon>
        <taxon>Endopterygota</taxon>
        <taxon>Hymenoptera</taxon>
        <taxon>Apocrita</taxon>
        <taxon>Proctotrupomorpha</taxon>
        <taxon>Chalcidoidea</taxon>
        <taxon>Aphelinidae</taxon>
        <taxon>Aphelininae</taxon>
        <taxon>Eretmocerus</taxon>
    </lineage>
</organism>
<evidence type="ECO:0000313" key="2">
    <source>
        <dbReference type="Proteomes" id="UP001239111"/>
    </source>
</evidence>
<proteinExistence type="predicted"/>
<evidence type="ECO:0000313" key="1">
    <source>
        <dbReference type="EMBL" id="KAJ8665173.1"/>
    </source>
</evidence>
<sequence length="524" mass="60154">MTNVLDYDEETRRDETRSKRVRERERDLLSQTFAKEKLNRYDKDSNGPFLVHVFDTQGNLGNFHISEFGLTLYKANVPVIDLHRAGPMRYALKFETGEQANKFVESQVQQVKNHWRAFIPDTGLYKIGLVHRVSKDIPEHEILEGLDPESRSVIRKVERIISTVDSSKGKITYATDKIKIYAVSHLPRNIRLFWSIYRDVEYFVPAVLRCYHCQRYGYGASVCRNAGRCVYCGDNHPGDCRNPIKCPNCRRNHQASDRECVFFIFNSEVNFVMSQKKVCRAEAISMVQENYRRKFKANYGKDVSDVLYEGPNPYINKRDLLEQRGLFTFDEENCDEHDDGIAPETAQPNSQQNMQTDSPPGGNATNSQANPLNNMTPGVSNQTPSEQSPKNAPTNTTGSPQKLPISTNQSPPQPNQSNSLPARSPPKTPTDLSTTGNSEFDHFENQINKEKINRGPTNDFDQYDEYENEGHTEQNDYTSETQSHVRRQSRPRHRGNSYRSRSPHSVRKYNSPPSEKGGRNFRRR</sequence>
<dbReference type="EMBL" id="CM056744">
    <property type="protein sequence ID" value="KAJ8665173.1"/>
    <property type="molecule type" value="Genomic_DNA"/>
</dbReference>
<reference evidence="1" key="1">
    <citation type="submission" date="2023-04" db="EMBL/GenBank/DDBJ databases">
        <title>A chromosome-level genome assembly of the parasitoid wasp Eretmocerus hayati.</title>
        <authorList>
            <person name="Zhong Y."/>
            <person name="Liu S."/>
            <person name="Liu Y."/>
        </authorList>
    </citation>
    <scope>NUCLEOTIDE SEQUENCE</scope>
    <source>
        <strain evidence="1">ZJU_SS_LIU_2023</strain>
    </source>
</reference>
<gene>
    <name evidence="1" type="ORF">QAD02_006835</name>
</gene>
<accession>A0ACC2N2F2</accession>
<name>A0ACC2N2F2_9HYME</name>
<protein>
    <submittedName>
        <fullName evidence="1">Uncharacterized protein</fullName>
    </submittedName>
</protein>
<keyword evidence="2" id="KW-1185">Reference proteome</keyword>
<dbReference type="Proteomes" id="UP001239111">
    <property type="component" value="Chromosome 4"/>
</dbReference>